<dbReference type="AlphaFoldDB" id="A0A239NL59"/>
<dbReference type="GO" id="GO:0016491">
    <property type="term" value="F:oxidoreductase activity"/>
    <property type="evidence" value="ECO:0007669"/>
    <property type="project" value="InterPro"/>
</dbReference>
<sequence length="278" mass="32084">MAAMAATETETGTPKIVLDSISGLALAAAAANVVMQLARLPIGHGVAESTVESGRVDKHPVKRARTTLTYISVAMLGTEDERRKMRQEVNRAHRQVRAKEPVAYNAFDPELQLWVAACLYYGLEMIYEILFGKPSPAEAEELYRHGARFGTTLQVKPELWPADRAAFQEYWEEGVRKIQMDDVTRRYLRDLTELRFLHAPVRLALGRFHTFLTLGFLPQPFRDELGYTWTPRDQRRFDRFLRVMRTANRALPRPAREFPFNAYLYDFRRRVRTGRPIV</sequence>
<keyword evidence="3" id="KW-1185">Reference proteome</keyword>
<dbReference type="Pfam" id="PF09995">
    <property type="entry name" value="MPAB_Lcp_cat"/>
    <property type="match status" value="1"/>
</dbReference>
<dbReference type="Proteomes" id="UP000198318">
    <property type="component" value="Unassembled WGS sequence"/>
</dbReference>
<evidence type="ECO:0000313" key="3">
    <source>
        <dbReference type="Proteomes" id="UP000198318"/>
    </source>
</evidence>
<gene>
    <name evidence="2" type="ORF">SAMN05443665_104342</name>
</gene>
<dbReference type="EMBL" id="FZOR01000043">
    <property type="protein sequence ID" value="SNT55193.1"/>
    <property type="molecule type" value="Genomic_DNA"/>
</dbReference>
<dbReference type="InterPro" id="IPR018713">
    <property type="entry name" value="MPAB/Lcp_cat_dom"/>
</dbReference>
<evidence type="ECO:0000313" key="2">
    <source>
        <dbReference type="EMBL" id="SNT55193.1"/>
    </source>
</evidence>
<proteinExistence type="predicted"/>
<organism evidence="2 3">
    <name type="scientific">Actinomadura meyerae</name>
    <dbReference type="NCBI Taxonomy" id="240840"/>
    <lineage>
        <taxon>Bacteria</taxon>
        <taxon>Bacillati</taxon>
        <taxon>Actinomycetota</taxon>
        <taxon>Actinomycetes</taxon>
        <taxon>Streptosporangiales</taxon>
        <taxon>Thermomonosporaceae</taxon>
        <taxon>Actinomadura</taxon>
    </lineage>
</organism>
<feature type="domain" description="ER-bound oxygenase mpaB/mpaB'/Rubber oxygenase catalytic" evidence="1">
    <location>
        <begin position="23"/>
        <end position="246"/>
    </location>
</feature>
<dbReference type="PANTHER" id="PTHR36151:SF3">
    <property type="entry name" value="ER-BOUND OXYGENASE MPAB_MPAB'_RUBBER OXYGENASE CATALYTIC DOMAIN-CONTAINING PROTEIN"/>
    <property type="match status" value="1"/>
</dbReference>
<dbReference type="PANTHER" id="PTHR36151">
    <property type="entry name" value="BLR2777 PROTEIN"/>
    <property type="match status" value="1"/>
</dbReference>
<reference evidence="2 3" key="1">
    <citation type="submission" date="2017-06" db="EMBL/GenBank/DDBJ databases">
        <authorList>
            <person name="Kim H.J."/>
            <person name="Triplett B.A."/>
        </authorList>
    </citation>
    <scope>NUCLEOTIDE SEQUENCE [LARGE SCALE GENOMIC DNA]</scope>
    <source>
        <strain evidence="2 3">DSM 44715</strain>
    </source>
</reference>
<dbReference type="RefSeq" id="WP_218826946.1">
    <property type="nucleotide sequence ID" value="NZ_FZOR01000043.1"/>
</dbReference>
<accession>A0A239NL59</accession>
<protein>
    <submittedName>
        <fullName evidence="2">Uncharacterized conserved protein, DUF2236 family</fullName>
    </submittedName>
</protein>
<evidence type="ECO:0000259" key="1">
    <source>
        <dbReference type="Pfam" id="PF09995"/>
    </source>
</evidence>
<name>A0A239NL59_9ACTN</name>